<evidence type="ECO:0000256" key="2">
    <source>
        <dbReference type="ARBA" id="ARBA00023012"/>
    </source>
</evidence>
<dbReference type="SUPFAM" id="SSF55874">
    <property type="entry name" value="ATPase domain of HSP90 chaperone/DNA topoisomerase II/histidine kinase"/>
    <property type="match status" value="1"/>
</dbReference>
<evidence type="ECO:0000259" key="6">
    <source>
        <dbReference type="PROSITE" id="PS50110"/>
    </source>
</evidence>
<proteinExistence type="predicted"/>
<keyword evidence="2" id="KW-0902">Two-component regulatory system</keyword>
<evidence type="ECO:0000259" key="8">
    <source>
        <dbReference type="PROSITE" id="PS50113"/>
    </source>
</evidence>
<dbReference type="PANTHER" id="PTHR45339:SF1">
    <property type="entry name" value="HYBRID SIGNAL TRANSDUCTION HISTIDINE KINASE J"/>
    <property type="match status" value="1"/>
</dbReference>
<dbReference type="CDD" id="cd16922">
    <property type="entry name" value="HATPase_EvgS-ArcB-TorS-like"/>
    <property type="match status" value="1"/>
</dbReference>
<dbReference type="SMART" id="SM00388">
    <property type="entry name" value="HisKA"/>
    <property type="match status" value="1"/>
</dbReference>
<dbReference type="CDD" id="cd00130">
    <property type="entry name" value="PAS"/>
    <property type="match status" value="1"/>
</dbReference>
<evidence type="ECO:0000259" key="5">
    <source>
        <dbReference type="PROSITE" id="PS50109"/>
    </source>
</evidence>
<feature type="modified residue" description="4-aspartylphosphate" evidence="3">
    <location>
        <position position="843"/>
    </location>
</feature>
<feature type="region of interest" description="Disordered" evidence="4">
    <location>
        <begin position="756"/>
        <end position="777"/>
    </location>
</feature>
<dbReference type="Gene3D" id="3.30.565.10">
    <property type="entry name" value="Histidine kinase-like ATPase, C-terminal domain"/>
    <property type="match status" value="1"/>
</dbReference>
<dbReference type="CDD" id="cd00082">
    <property type="entry name" value="HisKA"/>
    <property type="match status" value="1"/>
</dbReference>
<dbReference type="SUPFAM" id="SSF52172">
    <property type="entry name" value="CheY-like"/>
    <property type="match status" value="1"/>
</dbReference>
<name>A0A8H7JDY2_9PLEO</name>
<dbReference type="Pfam" id="PF02518">
    <property type="entry name" value="HATPase_c"/>
    <property type="match status" value="1"/>
</dbReference>
<dbReference type="OrthoDB" id="60033at2759"/>
<feature type="domain" description="PAS" evidence="7">
    <location>
        <begin position="244"/>
        <end position="295"/>
    </location>
</feature>
<dbReference type="SUPFAM" id="SSF47384">
    <property type="entry name" value="Homodimeric domain of signal transducing histidine kinase"/>
    <property type="match status" value="1"/>
</dbReference>
<dbReference type="NCBIfam" id="TIGR00229">
    <property type="entry name" value="sensory_box"/>
    <property type="match status" value="1"/>
</dbReference>
<dbReference type="Gene3D" id="1.10.287.130">
    <property type="match status" value="1"/>
</dbReference>
<evidence type="ECO:0000256" key="4">
    <source>
        <dbReference type="SAM" id="MobiDB-lite"/>
    </source>
</evidence>
<dbReference type="PROSITE" id="PS50109">
    <property type="entry name" value="HIS_KIN"/>
    <property type="match status" value="1"/>
</dbReference>
<organism evidence="9 10">
    <name type="scientific">Ascochyta lentis</name>
    <dbReference type="NCBI Taxonomy" id="205686"/>
    <lineage>
        <taxon>Eukaryota</taxon>
        <taxon>Fungi</taxon>
        <taxon>Dikarya</taxon>
        <taxon>Ascomycota</taxon>
        <taxon>Pezizomycotina</taxon>
        <taxon>Dothideomycetes</taxon>
        <taxon>Pleosporomycetidae</taxon>
        <taxon>Pleosporales</taxon>
        <taxon>Pleosporineae</taxon>
        <taxon>Didymellaceae</taxon>
        <taxon>Ascochyta</taxon>
    </lineage>
</organism>
<dbReference type="Proteomes" id="UP000651452">
    <property type="component" value="Unassembled WGS sequence"/>
</dbReference>
<dbReference type="PANTHER" id="PTHR45339">
    <property type="entry name" value="HYBRID SIGNAL TRANSDUCTION HISTIDINE KINASE J"/>
    <property type="match status" value="1"/>
</dbReference>
<keyword evidence="10" id="KW-1185">Reference proteome</keyword>
<dbReference type="PROSITE" id="PS50113">
    <property type="entry name" value="PAC"/>
    <property type="match status" value="1"/>
</dbReference>
<dbReference type="InterPro" id="IPR000014">
    <property type="entry name" value="PAS"/>
</dbReference>
<dbReference type="InterPro" id="IPR036097">
    <property type="entry name" value="HisK_dim/P_sf"/>
</dbReference>
<dbReference type="Gene3D" id="3.40.50.2300">
    <property type="match status" value="1"/>
</dbReference>
<dbReference type="GO" id="GO:0000155">
    <property type="term" value="F:phosphorelay sensor kinase activity"/>
    <property type="evidence" value="ECO:0007669"/>
    <property type="project" value="InterPro"/>
</dbReference>
<dbReference type="InterPro" id="IPR001789">
    <property type="entry name" value="Sig_transdc_resp-reg_receiver"/>
</dbReference>
<protein>
    <submittedName>
        <fullName evidence="9">Uncharacterized protein</fullName>
    </submittedName>
</protein>
<evidence type="ECO:0000256" key="3">
    <source>
        <dbReference type="PROSITE-ProRule" id="PRU00169"/>
    </source>
</evidence>
<dbReference type="PROSITE" id="PS50112">
    <property type="entry name" value="PAS"/>
    <property type="match status" value="1"/>
</dbReference>
<reference evidence="9" key="2">
    <citation type="submission" date="2020-09" db="EMBL/GenBank/DDBJ databases">
        <title>Reference genome assembly for Australian Ascochyta lentis isolate Al4.</title>
        <authorList>
            <person name="Lee R.C."/>
            <person name="Farfan-Caceres L.M."/>
            <person name="Debler J.W."/>
            <person name="Williams A.H."/>
            <person name="Henares B.M."/>
        </authorList>
    </citation>
    <scope>NUCLEOTIDE SEQUENCE</scope>
    <source>
        <strain evidence="9">Al4</strain>
    </source>
</reference>
<feature type="domain" description="Histidine kinase" evidence="5">
    <location>
        <begin position="512"/>
        <end position="734"/>
    </location>
</feature>
<dbReference type="InterPro" id="IPR013655">
    <property type="entry name" value="PAS_fold_3"/>
</dbReference>
<dbReference type="InterPro" id="IPR005467">
    <property type="entry name" value="His_kinase_dom"/>
</dbReference>
<dbReference type="InterPro" id="IPR036890">
    <property type="entry name" value="HATPase_C_sf"/>
</dbReference>
<sequence length="922" mass="103085">MSEYDEELQALLEHQLKPTLVLDAQGTVIATNDGILRLIRSLPLTTKNIPISDSLIGKHISDLGFALDLEDLPITWKWDDILIAAHRNSHAHECHGNHADTQTIIPGNHSSWNSDEFWDQEAEKLSLVEVDVHFVGESQSGRDTDLSAMRSDSQLKARANVRWHRQGQGVFLVILDRPSLPHRPKNKPAPAMKHAQCTEQSWLMPSCCSSCAYPESGLAAELQSPSNAAEITASLIPYIMATCNTEGLVMHFSKSWYSFSGLTKADSLGAAWITAMHPDDVQRMQSSWMDVLSNELPQWSTEARFRRASDGKYYGFLIRAQPYRDATGKILRWYTSMMDIDEWVTARQEAERRRQAILTLFSNSGLTLWGVDKSDHVYLREGGLRWSPPDMVECPESTLQEQRMDLMTTGSDDDEKRKLRLAVRAILHEPGSISTVEHRECQRYFRTMFVAERAPFGVDGSGKPAVRAALALTFEITDEKKQEVLMLENEKLTANEKAANEANDLKSRFLANMSHEIRTPISGIIGLSEHLLSCKLNQEQKELSNDIHETAQFLLHLVNDILDLSKLDSGKMRIESIPFSLNQVIRDTLVPLQFQADGKKLELKWKCDIETEDLLLGDPSRVRQILTNLLSNSLKFTQSGRVSLSVSGVPSRDREAVNAQFVVHDTGIGISKEAIDKLFKPFSQADASTARIYGGTGLGLTICRELVGLMGGQISLKSTLGEGTTVTCGISFSLHRPTRDARRPSVQLTHRLKTGDSQEAPTITQHRTQVSPQAQHPQTEVLEATNPRHLILIVDDNPINRKINSLFVKKFGHDVALACDGQEALDYLCRTSGNSRPAMVFMDCMMPVVDGYDATHRIRNDAEMFDEQTRALPIVALTASALQSDRDRCWEAGMNDCIGRPVRGRELKAAVLKWTSSEPQES</sequence>
<keyword evidence="1 3" id="KW-0597">Phosphoprotein</keyword>
<dbReference type="FunFam" id="3.30.565.10:FF:000010">
    <property type="entry name" value="Sensor histidine kinase RcsC"/>
    <property type="match status" value="1"/>
</dbReference>
<dbReference type="EMBL" id="RZGK01000002">
    <property type="protein sequence ID" value="KAF9701428.1"/>
    <property type="molecule type" value="Genomic_DNA"/>
</dbReference>
<gene>
    <name evidence="9" type="ORF">EKO04_000984</name>
</gene>
<dbReference type="InterPro" id="IPR003594">
    <property type="entry name" value="HATPase_dom"/>
</dbReference>
<comment type="caution">
    <text evidence="9">The sequence shown here is derived from an EMBL/GenBank/DDBJ whole genome shotgun (WGS) entry which is preliminary data.</text>
</comment>
<dbReference type="Gene3D" id="3.30.450.20">
    <property type="entry name" value="PAS domain"/>
    <property type="match status" value="1"/>
</dbReference>
<accession>A0A8H7JDY2</accession>
<dbReference type="SMART" id="SM00387">
    <property type="entry name" value="HATPase_c"/>
    <property type="match status" value="1"/>
</dbReference>
<dbReference type="Pfam" id="PF00512">
    <property type="entry name" value="HisKA"/>
    <property type="match status" value="1"/>
</dbReference>
<dbReference type="SMART" id="SM00448">
    <property type="entry name" value="REC"/>
    <property type="match status" value="1"/>
</dbReference>
<dbReference type="InterPro" id="IPR003661">
    <property type="entry name" value="HisK_dim/P_dom"/>
</dbReference>
<evidence type="ECO:0000259" key="7">
    <source>
        <dbReference type="PROSITE" id="PS50112"/>
    </source>
</evidence>
<dbReference type="Pfam" id="PF08447">
    <property type="entry name" value="PAS_3"/>
    <property type="match status" value="1"/>
</dbReference>
<feature type="domain" description="PAC" evidence="8">
    <location>
        <begin position="299"/>
        <end position="352"/>
    </location>
</feature>
<dbReference type="Pfam" id="PF00072">
    <property type="entry name" value="Response_reg"/>
    <property type="match status" value="1"/>
</dbReference>
<reference evidence="9" key="1">
    <citation type="submission" date="2018-12" db="EMBL/GenBank/DDBJ databases">
        <authorList>
            <person name="Syme R.A."/>
            <person name="Farfan-Caceres L."/>
            <person name="Lichtenzveig J."/>
        </authorList>
    </citation>
    <scope>NUCLEOTIDE SEQUENCE</scope>
    <source>
        <strain evidence="9">Al4</strain>
    </source>
</reference>
<dbReference type="CDD" id="cd17546">
    <property type="entry name" value="REC_hyHK_CKI1_RcsC-like"/>
    <property type="match status" value="1"/>
</dbReference>
<dbReference type="PRINTS" id="PR00344">
    <property type="entry name" value="BCTRLSENSOR"/>
</dbReference>
<dbReference type="InterPro" id="IPR004358">
    <property type="entry name" value="Sig_transdc_His_kin-like_C"/>
</dbReference>
<evidence type="ECO:0000313" key="9">
    <source>
        <dbReference type="EMBL" id="KAF9701428.1"/>
    </source>
</evidence>
<dbReference type="InterPro" id="IPR000700">
    <property type="entry name" value="PAS-assoc_C"/>
</dbReference>
<dbReference type="PROSITE" id="PS50110">
    <property type="entry name" value="RESPONSE_REGULATORY"/>
    <property type="match status" value="1"/>
</dbReference>
<evidence type="ECO:0000256" key="1">
    <source>
        <dbReference type="ARBA" id="ARBA00022553"/>
    </source>
</evidence>
<dbReference type="SUPFAM" id="SSF55785">
    <property type="entry name" value="PYP-like sensor domain (PAS domain)"/>
    <property type="match status" value="1"/>
</dbReference>
<dbReference type="AlphaFoldDB" id="A0A8H7JDY2"/>
<evidence type="ECO:0000313" key="10">
    <source>
        <dbReference type="Proteomes" id="UP000651452"/>
    </source>
</evidence>
<feature type="domain" description="Response regulatory" evidence="6">
    <location>
        <begin position="790"/>
        <end position="915"/>
    </location>
</feature>
<dbReference type="InterPro" id="IPR011006">
    <property type="entry name" value="CheY-like_superfamily"/>
</dbReference>
<dbReference type="InterPro" id="IPR035965">
    <property type="entry name" value="PAS-like_dom_sf"/>
</dbReference>